<feature type="transmembrane region" description="Helical" evidence="16">
    <location>
        <begin position="252"/>
        <end position="270"/>
    </location>
</feature>
<dbReference type="GO" id="GO:0048039">
    <property type="term" value="F:ubiquinone binding"/>
    <property type="evidence" value="ECO:0007669"/>
    <property type="project" value="TreeGrafter"/>
</dbReference>
<evidence type="ECO:0000256" key="3">
    <source>
        <dbReference type="ARBA" id="ARBA00012944"/>
    </source>
</evidence>
<dbReference type="Pfam" id="PF01059">
    <property type="entry name" value="Oxidored_q5_N"/>
    <property type="match status" value="1"/>
</dbReference>
<dbReference type="GO" id="GO:0031966">
    <property type="term" value="C:mitochondrial membrane"/>
    <property type="evidence" value="ECO:0007669"/>
    <property type="project" value="UniProtKB-SubCell"/>
</dbReference>
<evidence type="ECO:0000259" key="18">
    <source>
        <dbReference type="Pfam" id="PF01059"/>
    </source>
</evidence>
<gene>
    <name evidence="19" type="primary">nad4</name>
</gene>
<feature type="domain" description="NADH:ubiquinone oxidoreductase chain 4 N-terminal" evidence="18">
    <location>
        <begin position="1"/>
        <end position="102"/>
    </location>
</feature>
<evidence type="ECO:0000256" key="12">
    <source>
        <dbReference type="ARBA" id="ARBA00023075"/>
    </source>
</evidence>
<evidence type="ECO:0000256" key="5">
    <source>
        <dbReference type="ARBA" id="ARBA00022448"/>
    </source>
</evidence>
<evidence type="ECO:0000256" key="4">
    <source>
        <dbReference type="ARBA" id="ARBA00021006"/>
    </source>
</evidence>
<keyword evidence="6 16" id="KW-0679">Respiratory chain</keyword>
<keyword evidence="10 16" id="KW-1133">Transmembrane helix</keyword>
<dbReference type="InterPro" id="IPR003918">
    <property type="entry name" value="NADH_UbQ_OxRdtase"/>
</dbReference>
<geneLocation type="mitochondrion" evidence="19"/>
<keyword evidence="14 16" id="KW-0472">Membrane</keyword>
<feature type="transmembrane region" description="Helical" evidence="16">
    <location>
        <begin position="277"/>
        <end position="296"/>
    </location>
</feature>
<evidence type="ECO:0000256" key="8">
    <source>
        <dbReference type="ARBA" id="ARBA00022967"/>
    </source>
</evidence>
<comment type="subcellular location">
    <subcellularLocation>
        <location evidence="1 16">Mitochondrion membrane</location>
        <topology evidence="1 16">Multi-pass membrane protein</topology>
    </subcellularLocation>
</comment>
<feature type="transmembrane region" description="Helical" evidence="16">
    <location>
        <begin position="57"/>
        <end position="77"/>
    </location>
</feature>
<organism evidence="19">
    <name type="scientific">Chiridota heheva</name>
    <dbReference type="NCBI Taxonomy" id="2743191"/>
    <lineage>
        <taxon>Eukaryota</taxon>
        <taxon>Metazoa</taxon>
        <taxon>Echinodermata</taxon>
        <taxon>Eleutherozoa</taxon>
        <taxon>Echinozoa</taxon>
        <taxon>Holothuroidea</taxon>
        <taxon>Apodacea</taxon>
        <taxon>Apodida</taxon>
        <taxon>Chiridotidae</taxon>
        <taxon>Chiridota</taxon>
    </lineage>
</organism>
<evidence type="ECO:0000256" key="15">
    <source>
        <dbReference type="ARBA" id="ARBA00049551"/>
    </source>
</evidence>
<evidence type="ECO:0000256" key="11">
    <source>
        <dbReference type="ARBA" id="ARBA00023027"/>
    </source>
</evidence>
<evidence type="ECO:0000259" key="17">
    <source>
        <dbReference type="Pfam" id="PF00361"/>
    </source>
</evidence>
<keyword evidence="12 16" id="KW-0830">Ubiquinone</keyword>
<dbReference type="InterPro" id="IPR000260">
    <property type="entry name" value="NADH4_N"/>
</dbReference>
<dbReference type="InterPro" id="IPR001750">
    <property type="entry name" value="ND/Mrp_TM"/>
</dbReference>
<keyword evidence="8" id="KW-1278">Translocase</keyword>
<keyword evidence="13 16" id="KW-0496">Mitochondrion</keyword>
<evidence type="ECO:0000256" key="13">
    <source>
        <dbReference type="ARBA" id="ARBA00023128"/>
    </source>
</evidence>
<dbReference type="PANTHER" id="PTHR43507">
    <property type="entry name" value="NADH-UBIQUINONE OXIDOREDUCTASE CHAIN 4"/>
    <property type="match status" value="1"/>
</dbReference>
<dbReference type="GO" id="GO:0042773">
    <property type="term" value="P:ATP synthesis coupled electron transport"/>
    <property type="evidence" value="ECO:0007669"/>
    <property type="project" value="InterPro"/>
</dbReference>
<feature type="transmembrane region" description="Helical" evidence="16">
    <location>
        <begin position="372"/>
        <end position="395"/>
    </location>
</feature>
<feature type="transmembrane region" description="Helical" evidence="16">
    <location>
        <begin position="302"/>
        <end position="327"/>
    </location>
</feature>
<comment type="catalytic activity">
    <reaction evidence="15 16">
        <text>a ubiquinone + NADH + 5 H(+)(in) = a ubiquinol + NAD(+) + 4 H(+)(out)</text>
        <dbReference type="Rhea" id="RHEA:29091"/>
        <dbReference type="Rhea" id="RHEA-COMP:9565"/>
        <dbReference type="Rhea" id="RHEA-COMP:9566"/>
        <dbReference type="ChEBI" id="CHEBI:15378"/>
        <dbReference type="ChEBI" id="CHEBI:16389"/>
        <dbReference type="ChEBI" id="CHEBI:17976"/>
        <dbReference type="ChEBI" id="CHEBI:57540"/>
        <dbReference type="ChEBI" id="CHEBI:57945"/>
        <dbReference type="EC" id="7.1.1.2"/>
    </reaction>
</comment>
<keyword evidence="5 16" id="KW-0813">Transport</keyword>
<name>A0A8E5JZG5_9ECHN</name>
<evidence type="ECO:0000256" key="1">
    <source>
        <dbReference type="ARBA" id="ARBA00004225"/>
    </source>
</evidence>
<evidence type="ECO:0000256" key="14">
    <source>
        <dbReference type="ARBA" id="ARBA00023136"/>
    </source>
</evidence>
<comment type="function">
    <text evidence="16">Core subunit of the mitochondrial membrane respiratory chain NADH dehydrogenase (Complex I) which catalyzes electron transfer from NADH through the respiratory chain, using ubiquinone as an electron acceptor. Essential for the catalytic activity and assembly of complex I.</text>
</comment>
<dbReference type="PRINTS" id="PR01437">
    <property type="entry name" value="NUOXDRDTASE4"/>
</dbReference>
<dbReference type="EC" id="7.1.1.2" evidence="3 16"/>
<feature type="domain" description="NADH:quinone oxidoreductase/Mrp antiporter transmembrane" evidence="17">
    <location>
        <begin position="108"/>
        <end position="391"/>
    </location>
</feature>
<feature type="transmembrane region" description="Helical" evidence="16">
    <location>
        <begin position="143"/>
        <end position="165"/>
    </location>
</feature>
<dbReference type="GO" id="GO:0003954">
    <property type="term" value="F:NADH dehydrogenase activity"/>
    <property type="evidence" value="ECO:0007669"/>
    <property type="project" value="TreeGrafter"/>
</dbReference>
<evidence type="ECO:0000256" key="6">
    <source>
        <dbReference type="ARBA" id="ARBA00022660"/>
    </source>
</evidence>
<evidence type="ECO:0000256" key="2">
    <source>
        <dbReference type="ARBA" id="ARBA00009025"/>
    </source>
</evidence>
<evidence type="ECO:0000313" key="19">
    <source>
        <dbReference type="EMBL" id="QVD42795.1"/>
    </source>
</evidence>
<evidence type="ECO:0000256" key="10">
    <source>
        <dbReference type="ARBA" id="ARBA00022989"/>
    </source>
</evidence>
<evidence type="ECO:0000256" key="16">
    <source>
        <dbReference type="RuleBase" id="RU003297"/>
    </source>
</evidence>
<keyword evidence="11 16" id="KW-0520">NAD</keyword>
<dbReference type="AlphaFoldDB" id="A0A8E5JZG5"/>
<dbReference type="PANTHER" id="PTHR43507:SF20">
    <property type="entry name" value="NADH-UBIQUINONE OXIDOREDUCTASE CHAIN 4"/>
    <property type="match status" value="1"/>
</dbReference>
<feature type="transmembrane region" description="Helical" evidence="16">
    <location>
        <begin position="89"/>
        <end position="107"/>
    </location>
</feature>
<evidence type="ECO:0000256" key="7">
    <source>
        <dbReference type="ARBA" id="ARBA00022692"/>
    </source>
</evidence>
<feature type="transmembrane region" description="Helical" evidence="16">
    <location>
        <begin position="339"/>
        <end position="360"/>
    </location>
</feature>
<evidence type="ECO:0000256" key="9">
    <source>
        <dbReference type="ARBA" id="ARBA00022982"/>
    </source>
</evidence>
<protein>
    <recommendedName>
        <fullName evidence="4 16">NADH-ubiquinone oxidoreductase chain 4</fullName>
        <ecNumber evidence="3 16">7.1.1.2</ecNumber>
    </recommendedName>
</protein>
<dbReference type="GO" id="GO:0015990">
    <property type="term" value="P:electron transport coupled proton transport"/>
    <property type="evidence" value="ECO:0007669"/>
    <property type="project" value="TreeGrafter"/>
</dbReference>
<feature type="transmembrane region" description="Helical" evidence="16">
    <location>
        <begin position="113"/>
        <end position="131"/>
    </location>
</feature>
<keyword evidence="9 16" id="KW-0249">Electron transport</keyword>
<dbReference type="EMBL" id="MW357261">
    <property type="protein sequence ID" value="QVD42795.1"/>
    <property type="molecule type" value="Genomic_DNA"/>
</dbReference>
<feature type="transmembrane region" description="Helical" evidence="16">
    <location>
        <begin position="185"/>
        <end position="205"/>
    </location>
</feature>
<reference evidence="19" key="1">
    <citation type="submission" date="2020-12" db="EMBL/GenBank/DDBJ databases">
        <authorList>
            <person name="Sun S.E."/>
            <person name="Sha Z."/>
            <person name="Xiao N."/>
        </authorList>
    </citation>
    <scope>NUCLEOTIDE SEQUENCE</scope>
</reference>
<sequence length="449" mass="49637">MLGVIIGSLFVSFSLLFIKGSRSWSLVSVSCILFSFVSSLFFSSGRVVLSFFYIDNVSYPLIVLSSIIIFLCIMASFNVVGSNTNINGFLLSILIIGLFLYFCFLVNTLVGYFIFFESSVIPLLVLIARWGSQKERIQASFYFVFYTLVGSFPLIISLFSLYFIMDTSFMSFGSLVQVPHQNYSFSLISIWWLFSVIGFLVKLPIYGFHLWLPKAHVEAPVAGSMLLAALLLKLGGYGLIRISGFITSTLGYYVSTFCFWGSLVTSIICLRQTDLKALIAYSSVGHMSLVAGGILLNTSWGVSGALMLMVAHGLISSCLFCLANLIYERSGSRTLKVTRGLKGLSVLMPIWWLLSCVFNLGLPPVPNFIGEIWVIISALSASVLYIVILGASLVYSSIYSLFIFQKTCTGFVPDFFLNISVFTPREHCLVILHLVPLILILGNPGICFC</sequence>
<reference evidence="19" key="2">
    <citation type="journal article" name="Comp. Biochem. Physiol. Part D Genomics Proteomics">
        <title>The first two complete mitogenomes of the order Apodida from deep-sea chemoautotrophic environments: New insights into the gene rearrangement, origin and evolution of the deep-sea sea cucumbers.</title>
        <authorList>
            <person name="Sun S."/>
            <person name="Sha Z."/>
            <person name="Xiao N."/>
        </authorList>
    </citation>
    <scope>NUCLEOTIDE SEQUENCE</scope>
</reference>
<proteinExistence type="inferred from homology"/>
<feature type="transmembrane region" description="Helical" evidence="16">
    <location>
        <begin position="217"/>
        <end position="240"/>
    </location>
</feature>
<dbReference type="Pfam" id="PF00361">
    <property type="entry name" value="Proton_antipo_M"/>
    <property type="match status" value="1"/>
</dbReference>
<dbReference type="GO" id="GO:0008137">
    <property type="term" value="F:NADH dehydrogenase (ubiquinone) activity"/>
    <property type="evidence" value="ECO:0007669"/>
    <property type="project" value="UniProtKB-UniRule"/>
</dbReference>
<feature type="transmembrane region" description="Helical" evidence="16">
    <location>
        <begin position="24"/>
        <end position="45"/>
    </location>
</feature>
<accession>A0A8E5JZG5</accession>
<keyword evidence="7 16" id="KW-0812">Transmembrane</keyword>
<comment type="similarity">
    <text evidence="2 16">Belongs to the complex I subunit 4 family.</text>
</comment>